<keyword evidence="1" id="KW-0472">Membrane</keyword>
<proteinExistence type="predicted"/>
<reference evidence="2 3" key="1">
    <citation type="submission" date="2017-12" db="EMBL/GenBank/DDBJ databases">
        <title>Hemimetabolous genomes reveal molecular basis of termite eusociality.</title>
        <authorList>
            <person name="Harrison M.C."/>
            <person name="Jongepier E."/>
            <person name="Robertson H.M."/>
            <person name="Arning N."/>
            <person name="Bitard-Feildel T."/>
            <person name="Chao H."/>
            <person name="Childers C.P."/>
            <person name="Dinh H."/>
            <person name="Doddapaneni H."/>
            <person name="Dugan S."/>
            <person name="Gowin J."/>
            <person name="Greiner C."/>
            <person name="Han Y."/>
            <person name="Hu H."/>
            <person name="Hughes D.S.T."/>
            <person name="Huylmans A.-K."/>
            <person name="Kemena C."/>
            <person name="Kremer L.P.M."/>
            <person name="Lee S.L."/>
            <person name="Lopez-Ezquerra A."/>
            <person name="Mallet L."/>
            <person name="Monroy-Kuhn J.M."/>
            <person name="Moser A."/>
            <person name="Murali S.C."/>
            <person name="Muzny D.M."/>
            <person name="Otani S."/>
            <person name="Piulachs M.-D."/>
            <person name="Poelchau M."/>
            <person name="Qu J."/>
            <person name="Schaub F."/>
            <person name="Wada-Katsumata A."/>
            <person name="Worley K.C."/>
            <person name="Xie Q."/>
            <person name="Ylla G."/>
            <person name="Poulsen M."/>
            <person name="Gibbs R.A."/>
            <person name="Schal C."/>
            <person name="Richards S."/>
            <person name="Belles X."/>
            <person name="Korb J."/>
            <person name="Bornberg-Bauer E."/>
        </authorList>
    </citation>
    <scope>NUCLEOTIDE SEQUENCE [LARGE SCALE GENOMIC DNA]</scope>
    <source>
        <tissue evidence="2">Whole body</tissue>
    </source>
</reference>
<dbReference type="AlphaFoldDB" id="A0A2J7PSF5"/>
<keyword evidence="1" id="KW-1133">Transmembrane helix</keyword>
<protein>
    <submittedName>
        <fullName evidence="2">Uncharacterized protein</fullName>
    </submittedName>
</protein>
<organism evidence="2 3">
    <name type="scientific">Cryptotermes secundus</name>
    <dbReference type="NCBI Taxonomy" id="105785"/>
    <lineage>
        <taxon>Eukaryota</taxon>
        <taxon>Metazoa</taxon>
        <taxon>Ecdysozoa</taxon>
        <taxon>Arthropoda</taxon>
        <taxon>Hexapoda</taxon>
        <taxon>Insecta</taxon>
        <taxon>Pterygota</taxon>
        <taxon>Neoptera</taxon>
        <taxon>Polyneoptera</taxon>
        <taxon>Dictyoptera</taxon>
        <taxon>Blattodea</taxon>
        <taxon>Blattoidea</taxon>
        <taxon>Termitoidae</taxon>
        <taxon>Kalotermitidae</taxon>
        <taxon>Cryptotermitinae</taxon>
        <taxon>Cryptotermes</taxon>
    </lineage>
</organism>
<dbReference type="Proteomes" id="UP000235965">
    <property type="component" value="Unassembled WGS sequence"/>
</dbReference>
<dbReference type="EMBL" id="NEVH01021933">
    <property type="protein sequence ID" value="PNF19236.1"/>
    <property type="molecule type" value="Genomic_DNA"/>
</dbReference>
<name>A0A2J7PSF5_9NEOP</name>
<dbReference type="InParanoid" id="A0A2J7PSF5"/>
<keyword evidence="3" id="KW-1185">Reference proteome</keyword>
<sequence length="104" mass="11729">MSTHVRLGLRSGLFSSGFPTNILYAFLFSPITATCPTHLILLNLSISNILLNTLFSNTLSLCSSLNSRDQVSHPYRTTGKIIVLHILNLFLYSRQEEKMSLVEW</sequence>
<evidence type="ECO:0000313" key="3">
    <source>
        <dbReference type="Proteomes" id="UP000235965"/>
    </source>
</evidence>
<comment type="caution">
    <text evidence="2">The sequence shown here is derived from an EMBL/GenBank/DDBJ whole genome shotgun (WGS) entry which is preliminary data.</text>
</comment>
<evidence type="ECO:0000313" key="2">
    <source>
        <dbReference type="EMBL" id="PNF19236.1"/>
    </source>
</evidence>
<accession>A0A2J7PSF5</accession>
<evidence type="ECO:0000256" key="1">
    <source>
        <dbReference type="SAM" id="Phobius"/>
    </source>
</evidence>
<feature type="transmembrane region" description="Helical" evidence="1">
    <location>
        <begin position="22"/>
        <end position="42"/>
    </location>
</feature>
<keyword evidence="1" id="KW-0812">Transmembrane</keyword>
<gene>
    <name evidence="2" type="ORF">B7P43_G08216</name>
</gene>